<evidence type="ECO:0000313" key="1">
    <source>
        <dbReference type="EMBL" id="EXC12618.1"/>
    </source>
</evidence>
<dbReference type="AlphaFoldDB" id="W9RVC8"/>
<evidence type="ECO:0000313" key="2">
    <source>
        <dbReference type="Proteomes" id="UP000030645"/>
    </source>
</evidence>
<reference evidence="2" key="1">
    <citation type="submission" date="2013-01" db="EMBL/GenBank/DDBJ databases">
        <title>Draft Genome Sequence of a Mulberry Tree, Morus notabilis C.K. Schneid.</title>
        <authorList>
            <person name="He N."/>
            <person name="Zhao S."/>
        </authorList>
    </citation>
    <scope>NUCLEOTIDE SEQUENCE</scope>
</reference>
<gene>
    <name evidence="1" type="ORF">L484_012996</name>
</gene>
<keyword evidence="2" id="KW-1185">Reference proteome</keyword>
<organism evidence="1 2">
    <name type="scientific">Morus notabilis</name>
    <dbReference type="NCBI Taxonomy" id="981085"/>
    <lineage>
        <taxon>Eukaryota</taxon>
        <taxon>Viridiplantae</taxon>
        <taxon>Streptophyta</taxon>
        <taxon>Embryophyta</taxon>
        <taxon>Tracheophyta</taxon>
        <taxon>Spermatophyta</taxon>
        <taxon>Magnoliopsida</taxon>
        <taxon>eudicotyledons</taxon>
        <taxon>Gunneridae</taxon>
        <taxon>Pentapetalae</taxon>
        <taxon>rosids</taxon>
        <taxon>fabids</taxon>
        <taxon>Rosales</taxon>
        <taxon>Moraceae</taxon>
        <taxon>Moreae</taxon>
        <taxon>Morus</taxon>
    </lineage>
</organism>
<dbReference type="EMBL" id="KE345719">
    <property type="protein sequence ID" value="EXC12618.1"/>
    <property type="molecule type" value="Genomic_DNA"/>
</dbReference>
<dbReference type="eggNOG" id="ENOG502S5G0">
    <property type="taxonomic scope" value="Eukaryota"/>
</dbReference>
<protein>
    <submittedName>
        <fullName evidence="1">Uncharacterized protein</fullName>
    </submittedName>
</protein>
<name>W9RVC8_9ROSA</name>
<dbReference type="PANTHER" id="PTHR33696">
    <property type="entry name" value="T22J18.15-RELATED"/>
    <property type="match status" value="1"/>
</dbReference>
<dbReference type="PANTHER" id="PTHR33696:SF20">
    <property type="entry name" value="DUF688 FAMILY PROTEIN"/>
    <property type="match status" value="1"/>
</dbReference>
<proteinExistence type="predicted"/>
<dbReference type="Proteomes" id="UP000030645">
    <property type="component" value="Unassembled WGS sequence"/>
</dbReference>
<accession>W9RVC8</accession>
<sequence>MTHRKVHSQGSIPFLWEDKPGISKVTKQDCAKDYRSQALDLTSSKSSPPSKAQQFSLLSDGSKLVSATNDLLKIPPPPCLSQPPSRSSSAKGLRWQEDPFLLAYKECTKPVKKGKDNEDNKKRSKVIMKSMFMYFSCKNSCEVREDNFIKLTQLPALPRQKPERFMIENW</sequence>